<feature type="transmembrane region" description="Helical" evidence="10">
    <location>
        <begin position="126"/>
        <end position="147"/>
    </location>
</feature>
<protein>
    <recommendedName>
        <fullName evidence="2">histidine kinase</fullName>
        <ecNumber evidence="2">2.7.13.3</ecNumber>
    </recommendedName>
</protein>
<evidence type="ECO:0000313" key="13">
    <source>
        <dbReference type="Proteomes" id="UP000244928"/>
    </source>
</evidence>
<keyword evidence="8" id="KW-0902">Two-component regulatory system</keyword>
<evidence type="ECO:0000256" key="6">
    <source>
        <dbReference type="ARBA" id="ARBA00022777"/>
    </source>
</evidence>
<feature type="transmembrane region" description="Helical" evidence="10">
    <location>
        <begin position="175"/>
        <end position="196"/>
    </location>
</feature>
<evidence type="ECO:0000256" key="3">
    <source>
        <dbReference type="ARBA" id="ARBA00022553"/>
    </source>
</evidence>
<comment type="catalytic activity">
    <reaction evidence="1">
        <text>ATP + protein L-histidine = ADP + protein N-phospho-L-histidine.</text>
        <dbReference type="EC" id="2.7.13.3"/>
    </reaction>
</comment>
<feature type="region of interest" description="Disordered" evidence="9">
    <location>
        <begin position="446"/>
        <end position="479"/>
    </location>
</feature>
<dbReference type="KEGG" id="dlu:A6035_15390"/>
<dbReference type="PANTHER" id="PTHR24421">
    <property type="entry name" value="NITRATE/NITRITE SENSOR PROTEIN NARX-RELATED"/>
    <property type="match status" value="1"/>
</dbReference>
<evidence type="ECO:0000259" key="11">
    <source>
        <dbReference type="SMART" id="SM00387"/>
    </source>
</evidence>
<evidence type="ECO:0000256" key="9">
    <source>
        <dbReference type="SAM" id="MobiDB-lite"/>
    </source>
</evidence>
<feature type="compositionally biased region" description="Gly residues" evidence="9">
    <location>
        <begin position="457"/>
        <end position="466"/>
    </location>
</feature>
<keyword evidence="10" id="KW-0812">Transmembrane</keyword>
<dbReference type="SMART" id="SM00387">
    <property type="entry name" value="HATPase_c"/>
    <property type="match status" value="1"/>
</dbReference>
<keyword evidence="10" id="KW-1133">Transmembrane helix</keyword>
<keyword evidence="6 12" id="KW-0418">Kinase</keyword>
<dbReference type="GO" id="GO:0046983">
    <property type="term" value="F:protein dimerization activity"/>
    <property type="evidence" value="ECO:0007669"/>
    <property type="project" value="InterPro"/>
</dbReference>
<evidence type="ECO:0000256" key="1">
    <source>
        <dbReference type="ARBA" id="ARBA00000085"/>
    </source>
</evidence>
<dbReference type="PANTHER" id="PTHR24421:SF10">
    <property type="entry name" value="NITRATE_NITRITE SENSOR PROTEIN NARQ"/>
    <property type="match status" value="1"/>
</dbReference>
<dbReference type="SUPFAM" id="SSF55874">
    <property type="entry name" value="ATPase domain of HSP90 chaperone/DNA topoisomerase II/histidine kinase"/>
    <property type="match status" value="1"/>
</dbReference>
<sequence length="479" mass="50786">MWDRLNRLFDAEDAWVRPLPEHYLRADAVLALVVFACSAVGVEILRSMGVLADESAPVWAQYLAMASVAALLAVRRRFPLTTGLGATAHLLVVGSVMPLVMGQVSQQVLYFVAVYSAVSWARDRRALIGVAAGITAALAVWMVWYAALGSGMQQILDAVDDVDRSSGLLPPVPAYLLYTVLINIVYFGGATALGIASWRGARRRHDLTEQARTIEKQAEALRDRAVVEERLRIARELHDVIAHHVAAIGVQAAAARRVMDRDPDAAAGALRTIEDSSRSAVAEMRALLGALRSADPGSRSEGDASRSTGDVSRAAGHGLADVARLAASHDTAGFSTTFSVAADAGHPLEEVPSVIGLSLYRTAQEALANVRRHSTANRAGVVLRTGEGPDRTPYAEVEVLDDGRPRTGTSGSGLGLLGMRERVRSHGGECEIGPRVTGGYRVRVRLPYRPDTDGDGSHSGGDGGGRSTDNGGHINSGGE</sequence>
<evidence type="ECO:0000256" key="4">
    <source>
        <dbReference type="ARBA" id="ARBA00022679"/>
    </source>
</evidence>
<dbReference type="AlphaFoldDB" id="A0A2S1RAQ3"/>
<dbReference type="RefSeq" id="WP_235026647.1">
    <property type="nucleotide sequence ID" value="NZ_CP015449.1"/>
</dbReference>
<dbReference type="Pfam" id="PF07730">
    <property type="entry name" value="HisKA_3"/>
    <property type="match status" value="1"/>
</dbReference>
<evidence type="ECO:0000256" key="7">
    <source>
        <dbReference type="ARBA" id="ARBA00022840"/>
    </source>
</evidence>
<proteinExistence type="predicted"/>
<organism evidence="12 13">
    <name type="scientific">Dietzia lutea</name>
    <dbReference type="NCBI Taxonomy" id="546160"/>
    <lineage>
        <taxon>Bacteria</taxon>
        <taxon>Bacillati</taxon>
        <taxon>Actinomycetota</taxon>
        <taxon>Actinomycetes</taxon>
        <taxon>Mycobacteriales</taxon>
        <taxon>Dietziaceae</taxon>
        <taxon>Dietzia</taxon>
    </lineage>
</organism>
<evidence type="ECO:0000256" key="8">
    <source>
        <dbReference type="ARBA" id="ARBA00023012"/>
    </source>
</evidence>
<dbReference type="InterPro" id="IPR011712">
    <property type="entry name" value="Sig_transdc_His_kin_sub3_dim/P"/>
</dbReference>
<name>A0A2S1RAQ3_9ACTN</name>
<evidence type="ECO:0000256" key="5">
    <source>
        <dbReference type="ARBA" id="ARBA00022741"/>
    </source>
</evidence>
<dbReference type="GO" id="GO:0000155">
    <property type="term" value="F:phosphorelay sensor kinase activity"/>
    <property type="evidence" value="ECO:0007669"/>
    <property type="project" value="InterPro"/>
</dbReference>
<dbReference type="InterPro" id="IPR050482">
    <property type="entry name" value="Sensor_HK_TwoCompSys"/>
</dbReference>
<gene>
    <name evidence="12" type="ORF">A6035_15390</name>
</gene>
<dbReference type="EC" id="2.7.13.3" evidence="2"/>
<feature type="region of interest" description="Disordered" evidence="9">
    <location>
        <begin position="292"/>
        <end position="312"/>
    </location>
</feature>
<evidence type="ECO:0000313" key="12">
    <source>
        <dbReference type="EMBL" id="AWH93332.1"/>
    </source>
</evidence>
<dbReference type="GO" id="GO:0005524">
    <property type="term" value="F:ATP binding"/>
    <property type="evidence" value="ECO:0007669"/>
    <property type="project" value="UniProtKB-KW"/>
</dbReference>
<evidence type="ECO:0000256" key="10">
    <source>
        <dbReference type="SAM" id="Phobius"/>
    </source>
</evidence>
<keyword evidence="3" id="KW-0597">Phosphoprotein</keyword>
<keyword evidence="4" id="KW-0808">Transferase</keyword>
<dbReference type="CDD" id="cd16917">
    <property type="entry name" value="HATPase_UhpB-NarQ-NarX-like"/>
    <property type="match status" value="1"/>
</dbReference>
<dbReference type="Proteomes" id="UP000244928">
    <property type="component" value="Chromosome"/>
</dbReference>
<dbReference type="GO" id="GO:0016020">
    <property type="term" value="C:membrane"/>
    <property type="evidence" value="ECO:0007669"/>
    <property type="project" value="InterPro"/>
</dbReference>
<reference evidence="12 13" key="1">
    <citation type="submission" date="2016-04" db="EMBL/GenBank/DDBJ databases">
        <title>Complete genome sequence of Dietzia lutea YIM 80766T, a strain isolated from desert soil in Egypt.</title>
        <authorList>
            <person name="Zhao J."/>
            <person name="Hu B."/>
            <person name="Geng S."/>
            <person name="Nie Y."/>
            <person name="Tang Y."/>
        </authorList>
    </citation>
    <scope>NUCLEOTIDE SEQUENCE [LARGE SCALE GENOMIC DNA]</scope>
    <source>
        <strain evidence="12 13">YIM 80766</strain>
    </source>
</reference>
<keyword evidence="7" id="KW-0067">ATP-binding</keyword>
<evidence type="ECO:0000256" key="2">
    <source>
        <dbReference type="ARBA" id="ARBA00012438"/>
    </source>
</evidence>
<feature type="transmembrane region" description="Helical" evidence="10">
    <location>
        <begin position="28"/>
        <end position="45"/>
    </location>
</feature>
<dbReference type="InterPro" id="IPR003594">
    <property type="entry name" value="HATPase_dom"/>
</dbReference>
<keyword evidence="10" id="KW-0472">Membrane</keyword>
<dbReference type="Pfam" id="PF02518">
    <property type="entry name" value="HATPase_c"/>
    <property type="match status" value="1"/>
</dbReference>
<keyword evidence="5" id="KW-0547">Nucleotide-binding</keyword>
<feature type="transmembrane region" description="Helical" evidence="10">
    <location>
        <begin position="86"/>
        <end position="114"/>
    </location>
</feature>
<accession>A0A2S1RAQ3</accession>
<feature type="domain" description="Histidine kinase/HSP90-like ATPase" evidence="11">
    <location>
        <begin position="354"/>
        <end position="450"/>
    </location>
</feature>
<keyword evidence="13" id="KW-1185">Reference proteome</keyword>
<dbReference type="Gene3D" id="3.30.565.10">
    <property type="entry name" value="Histidine kinase-like ATPase, C-terminal domain"/>
    <property type="match status" value="1"/>
</dbReference>
<dbReference type="EMBL" id="CP015449">
    <property type="protein sequence ID" value="AWH93332.1"/>
    <property type="molecule type" value="Genomic_DNA"/>
</dbReference>
<feature type="transmembrane region" description="Helical" evidence="10">
    <location>
        <begin position="57"/>
        <end position="74"/>
    </location>
</feature>
<dbReference type="Gene3D" id="1.20.5.1930">
    <property type="match status" value="1"/>
</dbReference>
<dbReference type="InterPro" id="IPR036890">
    <property type="entry name" value="HATPase_C_sf"/>
</dbReference>